<name>K3WIC2_GLOUD</name>
<keyword evidence="3" id="KW-1185">Reference proteome</keyword>
<dbReference type="Pfam" id="PF00188">
    <property type="entry name" value="CAP"/>
    <property type="match status" value="2"/>
</dbReference>
<dbReference type="EMBL" id="GL376631">
    <property type="status" value="NOT_ANNOTATED_CDS"/>
    <property type="molecule type" value="Genomic_DNA"/>
</dbReference>
<protein>
    <recommendedName>
        <fullName evidence="1">SCP domain-containing protein</fullName>
    </recommendedName>
</protein>
<dbReference type="EnsemblProtists" id="PYU1_T004714">
    <property type="protein sequence ID" value="PYU1_T004714"/>
    <property type="gene ID" value="PYU1_G004703"/>
</dbReference>
<reference evidence="3" key="1">
    <citation type="journal article" date="2010" name="Genome Biol.">
        <title>Genome sequence of the necrotrophic plant pathogen Pythium ultimum reveals original pathogenicity mechanisms and effector repertoire.</title>
        <authorList>
            <person name="Levesque C.A."/>
            <person name="Brouwer H."/>
            <person name="Cano L."/>
            <person name="Hamilton J.P."/>
            <person name="Holt C."/>
            <person name="Huitema E."/>
            <person name="Raffaele S."/>
            <person name="Robideau G.P."/>
            <person name="Thines M."/>
            <person name="Win J."/>
            <person name="Zerillo M.M."/>
            <person name="Beakes G.W."/>
            <person name="Boore J.L."/>
            <person name="Busam D."/>
            <person name="Dumas B."/>
            <person name="Ferriera S."/>
            <person name="Fuerstenberg S.I."/>
            <person name="Gachon C.M."/>
            <person name="Gaulin E."/>
            <person name="Govers F."/>
            <person name="Grenville-Briggs L."/>
            <person name="Horner N."/>
            <person name="Hostetler J."/>
            <person name="Jiang R.H."/>
            <person name="Johnson J."/>
            <person name="Krajaejun T."/>
            <person name="Lin H."/>
            <person name="Meijer H.J."/>
            <person name="Moore B."/>
            <person name="Morris P."/>
            <person name="Phuntmart V."/>
            <person name="Puiu D."/>
            <person name="Shetty J."/>
            <person name="Stajich J.E."/>
            <person name="Tripathy S."/>
            <person name="Wawra S."/>
            <person name="van West P."/>
            <person name="Whitty B.R."/>
            <person name="Coutinho P.M."/>
            <person name="Henrissat B."/>
            <person name="Martin F."/>
            <person name="Thomas P.D."/>
            <person name="Tyler B.M."/>
            <person name="De Vries R.P."/>
            <person name="Kamoun S."/>
            <person name="Yandell M."/>
            <person name="Tisserat N."/>
            <person name="Buell C.R."/>
        </authorList>
    </citation>
    <scope>NUCLEOTIDE SEQUENCE</scope>
    <source>
        <strain evidence="3">DAOM:BR144</strain>
    </source>
</reference>
<proteinExistence type="predicted"/>
<evidence type="ECO:0000259" key="1">
    <source>
        <dbReference type="Pfam" id="PF00188"/>
    </source>
</evidence>
<dbReference type="AlphaFoldDB" id="K3WIC2"/>
<dbReference type="VEuPathDB" id="FungiDB:PYU1_G004703"/>
<feature type="domain" description="SCP" evidence="1">
    <location>
        <begin position="199"/>
        <end position="316"/>
    </location>
</feature>
<evidence type="ECO:0000313" key="2">
    <source>
        <dbReference type="EnsemblProtists" id="PYU1_T004714"/>
    </source>
</evidence>
<dbReference type="InParanoid" id="K3WIC2"/>
<reference evidence="3" key="2">
    <citation type="submission" date="2010-04" db="EMBL/GenBank/DDBJ databases">
        <authorList>
            <person name="Buell R."/>
            <person name="Hamilton J."/>
            <person name="Hostetler J."/>
        </authorList>
    </citation>
    <scope>NUCLEOTIDE SEQUENCE [LARGE SCALE GENOMIC DNA]</scope>
    <source>
        <strain evidence="3">DAOM:BR144</strain>
    </source>
</reference>
<dbReference type="Proteomes" id="UP000019132">
    <property type="component" value="Unassembled WGS sequence"/>
</dbReference>
<dbReference type="PANTHER" id="PTHR31157:SF1">
    <property type="entry name" value="SCP DOMAIN-CONTAINING PROTEIN"/>
    <property type="match status" value="1"/>
</dbReference>
<dbReference type="InterPro" id="IPR014044">
    <property type="entry name" value="CAP_dom"/>
</dbReference>
<dbReference type="STRING" id="431595.K3WIC2"/>
<accession>K3WIC2</accession>
<dbReference type="Gene3D" id="3.40.33.10">
    <property type="entry name" value="CAP"/>
    <property type="match status" value="2"/>
</dbReference>
<dbReference type="SUPFAM" id="SSF55797">
    <property type="entry name" value="PR-1-like"/>
    <property type="match status" value="2"/>
</dbReference>
<dbReference type="HOGENOM" id="CLU_033602_0_0_1"/>
<dbReference type="OMA" id="IGVAQNS"/>
<dbReference type="InterPro" id="IPR035940">
    <property type="entry name" value="CAP_sf"/>
</dbReference>
<dbReference type="eggNOG" id="ENOG502S9B6">
    <property type="taxonomic scope" value="Eukaryota"/>
</dbReference>
<sequence>MEDGLGVVVAKVSQQQFVDRDLQTYSATDKYQAQMLAAVNAERAKQGLTPFCTSKKLQAAAQLHSDDQAKNNFMSHTGSNGSKMSQRITAQSFVWSSIAENVAAGQVDVATVVAAWMTSPGHRANILGNYKFFGTGYAYNAQSTYKHYWTQDFGASSSEVCDTDTVVTPAPTTAAPVTPKPTTPAPTTARPMSMQVQMLNAVNAERIKVGLSALCTNKKLQAAAQLHSDDQAANNFMGHTGSNGSKMSQRITAQGFIWSGIAENVAAGQVDVAAVVAAWMTSPGHRANILGTYTFFGMGYGYNVNSKYKRYWTQNFGRGDKEVCD</sequence>
<feature type="domain" description="SCP" evidence="1">
    <location>
        <begin position="36"/>
        <end position="153"/>
    </location>
</feature>
<dbReference type="CDD" id="cd05379">
    <property type="entry name" value="CAP_bacterial"/>
    <property type="match status" value="2"/>
</dbReference>
<organism evidence="2 3">
    <name type="scientific">Globisporangium ultimum (strain ATCC 200006 / CBS 805.95 / DAOM BR144)</name>
    <name type="common">Pythium ultimum</name>
    <dbReference type="NCBI Taxonomy" id="431595"/>
    <lineage>
        <taxon>Eukaryota</taxon>
        <taxon>Sar</taxon>
        <taxon>Stramenopiles</taxon>
        <taxon>Oomycota</taxon>
        <taxon>Peronosporomycetes</taxon>
        <taxon>Pythiales</taxon>
        <taxon>Pythiaceae</taxon>
        <taxon>Globisporangium</taxon>
    </lineage>
</organism>
<reference evidence="2" key="3">
    <citation type="submission" date="2015-02" db="UniProtKB">
        <authorList>
            <consortium name="EnsemblProtists"/>
        </authorList>
    </citation>
    <scope>IDENTIFICATION</scope>
    <source>
        <strain evidence="2">DAOM BR144</strain>
    </source>
</reference>
<dbReference type="PANTHER" id="PTHR31157">
    <property type="entry name" value="SCP DOMAIN-CONTAINING PROTEIN"/>
    <property type="match status" value="1"/>
</dbReference>
<evidence type="ECO:0000313" key="3">
    <source>
        <dbReference type="Proteomes" id="UP000019132"/>
    </source>
</evidence>